<organism evidence="2 3">
    <name type="scientific">Lachancea fermentati</name>
    <name type="common">Zygosaccharomyces fermentati</name>
    <dbReference type="NCBI Taxonomy" id="4955"/>
    <lineage>
        <taxon>Eukaryota</taxon>
        <taxon>Fungi</taxon>
        <taxon>Dikarya</taxon>
        <taxon>Ascomycota</taxon>
        <taxon>Saccharomycotina</taxon>
        <taxon>Saccharomycetes</taxon>
        <taxon>Saccharomycetales</taxon>
        <taxon>Saccharomycetaceae</taxon>
        <taxon>Lachancea</taxon>
    </lineage>
</organism>
<dbReference type="STRING" id="4955.A0A1G4M6F4"/>
<gene>
    <name evidence="2" type="ORF">LAFE_0A02124G</name>
</gene>
<feature type="compositionally biased region" description="Basic and acidic residues" evidence="1">
    <location>
        <begin position="330"/>
        <end position="340"/>
    </location>
</feature>
<proteinExistence type="predicted"/>
<evidence type="ECO:0000313" key="2">
    <source>
        <dbReference type="EMBL" id="SCV99390.1"/>
    </source>
</evidence>
<dbReference type="AlphaFoldDB" id="A0A1G4M6F4"/>
<sequence length="358" mass="40407">MGIEDEIRQVDKRLAVYSPDTQLNNYINAASDVNGLCYSILNGKLSDEDDLTKEKLNKLKREIRLKLIEAQLYIDSEKIKTKIEDEASQENIDQIKRQMKDNLPLIQKLNDEIRRRNHMLKSMNAHISMANDILADMFNGNSELSATKEKWENILGATAFAKLSSSGVFKSRISFKEGVDGDKKEIEELVVYSNFSKDTSALKKTNELVKGDIKRLTEELASYKAKWSHNAEVFDKISEILKVEMAERNILKPEEPEDKDEEEGRDSGKYTPHDSGPELDELEEDVDEAAESDEKILDDFGSPVRDGPDDQENEDVDMEGEHSNVTNLAEKAEGIPDDAARSLGMKSSSMSPETPDIE</sequence>
<dbReference type="Proteomes" id="UP000190831">
    <property type="component" value="Chromosome A"/>
</dbReference>
<dbReference type="OMA" id="YNEQDTA"/>
<protein>
    <submittedName>
        <fullName evidence="2">LAFE_0A02124g1_1</fullName>
    </submittedName>
</protein>
<feature type="compositionally biased region" description="Acidic residues" evidence="1">
    <location>
        <begin position="309"/>
        <end position="318"/>
    </location>
</feature>
<reference evidence="2 3" key="1">
    <citation type="submission" date="2016-03" db="EMBL/GenBank/DDBJ databases">
        <authorList>
            <person name="Devillers H."/>
        </authorList>
    </citation>
    <scope>NUCLEOTIDE SEQUENCE [LARGE SCALE GENOMIC DNA]</scope>
    <source>
        <strain evidence="2">CBS 6772</strain>
    </source>
</reference>
<feature type="compositionally biased region" description="Basic and acidic residues" evidence="1">
    <location>
        <begin position="265"/>
        <end position="276"/>
    </location>
</feature>
<keyword evidence="3" id="KW-1185">Reference proteome</keyword>
<feature type="region of interest" description="Disordered" evidence="1">
    <location>
        <begin position="248"/>
        <end position="358"/>
    </location>
</feature>
<feature type="compositionally biased region" description="Acidic residues" evidence="1">
    <location>
        <begin position="255"/>
        <end position="264"/>
    </location>
</feature>
<accession>A0A1G4M6F4</accession>
<evidence type="ECO:0000256" key="1">
    <source>
        <dbReference type="SAM" id="MobiDB-lite"/>
    </source>
</evidence>
<dbReference type="EMBL" id="LT598487">
    <property type="protein sequence ID" value="SCV99390.1"/>
    <property type="molecule type" value="Genomic_DNA"/>
</dbReference>
<evidence type="ECO:0000313" key="3">
    <source>
        <dbReference type="Proteomes" id="UP000190831"/>
    </source>
</evidence>
<name>A0A1G4M6F4_LACFM</name>
<feature type="compositionally biased region" description="Acidic residues" evidence="1">
    <location>
        <begin position="277"/>
        <end position="291"/>
    </location>
</feature>
<dbReference type="OrthoDB" id="4035165at2759"/>